<keyword evidence="1" id="KW-1133">Transmembrane helix</keyword>
<name>A0A0V0U9J1_9BILA</name>
<evidence type="ECO:0000313" key="3">
    <source>
        <dbReference type="Proteomes" id="UP000055048"/>
    </source>
</evidence>
<protein>
    <recommendedName>
        <fullName evidence="4">Ig-like domain-containing protein</fullName>
    </recommendedName>
</protein>
<keyword evidence="1" id="KW-0812">Transmembrane</keyword>
<organism evidence="2 3">
    <name type="scientific">Trichinella murrelli</name>
    <dbReference type="NCBI Taxonomy" id="144512"/>
    <lineage>
        <taxon>Eukaryota</taxon>
        <taxon>Metazoa</taxon>
        <taxon>Ecdysozoa</taxon>
        <taxon>Nematoda</taxon>
        <taxon>Enoplea</taxon>
        <taxon>Dorylaimia</taxon>
        <taxon>Trichinellida</taxon>
        <taxon>Trichinellidae</taxon>
        <taxon>Trichinella</taxon>
    </lineage>
</organism>
<accession>A0A0V0U9J1</accession>
<dbReference type="Proteomes" id="UP000055048">
    <property type="component" value="Unassembled WGS sequence"/>
</dbReference>
<dbReference type="AlphaFoldDB" id="A0A0V0U9J1"/>
<dbReference type="EMBL" id="JYDJ01000034">
    <property type="protein sequence ID" value="KRX48036.1"/>
    <property type="molecule type" value="Genomic_DNA"/>
</dbReference>
<feature type="transmembrane region" description="Helical" evidence="1">
    <location>
        <begin position="60"/>
        <end position="82"/>
    </location>
</feature>
<comment type="caution">
    <text evidence="2">The sequence shown here is derived from an EMBL/GenBank/DDBJ whole genome shotgun (WGS) entry which is preliminary data.</text>
</comment>
<evidence type="ECO:0000256" key="1">
    <source>
        <dbReference type="SAM" id="Phobius"/>
    </source>
</evidence>
<proteinExistence type="predicted"/>
<dbReference type="InterPro" id="IPR036179">
    <property type="entry name" value="Ig-like_dom_sf"/>
</dbReference>
<evidence type="ECO:0000313" key="2">
    <source>
        <dbReference type="EMBL" id="KRX48036.1"/>
    </source>
</evidence>
<sequence>MEPRNNRTDTTLIRKTASSLVVLKARAIAQINQPTVSNIAKPPCPEGAPFLWVCRMQSPVLRFGLIINICTATALAKFAYMLPKVNADNTNNKTDRFQTGREVDATFKESASIMDSERSLLSFDIFKDERKTPTGQEMLLLHQNHIEKKTKSSSVAFQDRLACASQSYSFSKSSVIIEFLVYSFALIAIFQDVAYVQNGYGWRFNCSTQISVDAQFYHNRMSYVVTWTLDNAIWLKLDRGNAVIHRNLDEICQRRNGQTLTADILSNAHRYQFYYNEPDAQFWLEIINTTADDSGFWTCYVKISQRDGLAITETVTTVKLVVLDDKQMEQSDEAVNYETENSFMTDYLLDEYDKNSFTETSADNSKAANFHAHTAFQFFCVMLSFSTSFIMNKQ</sequence>
<dbReference type="InterPro" id="IPR013783">
    <property type="entry name" value="Ig-like_fold"/>
</dbReference>
<dbReference type="OrthoDB" id="5806254at2759"/>
<keyword evidence="3" id="KW-1185">Reference proteome</keyword>
<keyword evidence="1" id="KW-0472">Membrane</keyword>
<dbReference type="Gene3D" id="2.60.40.10">
    <property type="entry name" value="Immunoglobulins"/>
    <property type="match status" value="1"/>
</dbReference>
<reference evidence="2 3" key="1">
    <citation type="submission" date="2015-01" db="EMBL/GenBank/DDBJ databases">
        <title>Evolution of Trichinella species and genotypes.</title>
        <authorList>
            <person name="Korhonen P.K."/>
            <person name="Edoardo P."/>
            <person name="Giuseppe L.R."/>
            <person name="Gasser R.B."/>
        </authorList>
    </citation>
    <scope>NUCLEOTIDE SEQUENCE [LARGE SCALE GENOMIC DNA]</scope>
    <source>
        <strain evidence="2">ISS417</strain>
    </source>
</reference>
<dbReference type="SUPFAM" id="SSF48726">
    <property type="entry name" value="Immunoglobulin"/>
    <property type="match status" value="1"/>
</dbReference>
<gene>
    <name evidence="2" type="ORF">T05_6519</name>
</gene>
<evidence type="ECO:0008006" key="4">
    <source>
        <dbReference type="Google" id="ProtNLM"/>
    </source>
</evidence>